<proteinExistence type="predicted"/>
<evidence type="ECO:0000313" key="3">
    <source>
        <dbReference type="Proteomes" id="UP000703661"/>
    </source>
</evidence>
<organism evidence="2 3">
    <name type="scientific">Entomortierella chlamydospora</name>
    <dbReference type="NCBI Taxonomy" id="101097"/>
    <lineage>
        <taxon>Eukaryota</taxon>
        <taxon>Fungi</taxon>
        <taxon>Fungi incertae sedis</taxon>
        <taxon>Mucoromycota</taxon>
        <taxon>Mortierellomycotina</taxon>
        <taxon>Mortierellomycetes</taxon>
        <taxon>Mortierellales</taxon>
        <taxon>Mortierellaceae</taxon>
        <taxon>Entomortierella</taxon>
    </lineage>
</organism>
<protein>
    <submittedName>
        <fullName evidence="2">Uncharacterized protein</fullName>
    </submittedName>
</protein>
<reference evidence="2" key="1">
    <citation type="journal article" date="2020" name="Fungal Divers.">
        <title>Resolving the Mortierellaceae phylogeny through synthesis of multi-gene phylogenetics and phylogenomics.</title>
        <authorList>
            <person name="Vandepol N."/>
            <person name="Liber J."/>
            <person name="Desiro A."/>
            <person name="Na H."/>
            <person name="Kennedy M."/>
            <person name="Barry K."/>
            <person name="Grigoriev I.V."/>
            <person name="Miller A.N."/>
            <person name="O'Donnell K."/>
            <person name="Stajich J.E."/>
            <person name="Bonito G."/>
        </authorList>
    </citation>
    <scope>NUCLEOTIDE SEQUENCE</scope>
    <source>
        <strain evidence="2">NRRL 2769</strain>
    </source>
</reference>
<evidence type="ECO:0000256" key="1">
    <source>
        <dbReference type="SAM" id="MobiDB-lite"/>
    </source>
</evidence>
<gene>
    <name evidence="2" type="ORF">BGZ80_009154</name>
</gene>
<dbReference type="AlphaFoldDB" id="A0A9P6MX97"/>
<keyword evidence="3" id="KW-1185">Reference proteome</keyword>
<comment type="caution">
    <text evidence="2">The sequence shown here is derived from an EMBL/GenBank/DDBJ whole genome shotgun (WGS) entry which is preliminary data.</text>
</comment>
<name>A0A9P6MX97_9FUNG</name>
<dbReference type="EMBL" id="JAAAID010000525">
    <property type="protein sequence ID" value="KAG0016537.1"/>
    <property type="molecule type" value="Genomic_DNA"/>
</dbReference>
<sequence length="364" mass="39264">MDTSKHPLDNKVHPVIDSLEKTRSDHREEPFPRPSQTIRRHSTSSLDHMGSDVVDQILQQAEAIPLPLESRSASSTSHSMEGARPTSPLSGSWQSLASRSTNQLPSKTIVDSTNGSGSGAAHEYEHEKHSVLPEILPGFKDRMADIHHATYKSISDNNSDSSDNNIIKGRSRSASQGSNRRLPKSSILYESAGPTDPAAKVPEMVDQPPANPSKTLIQGGQGGRRCSSPSHHGLSPEEKLEAAKVAFGGSEESGDQTVYLEGLQDHLRHEKAERAAAEAASLATTATTTNSILGSAPDVAQEHHKSIFHLAANPETKKSMLLEHPESLGYHARDPNHAPFEESNQLAPQHRLAGDTAGLSKMTR</sequence>
<feature type="region of interest" description="Disordered" evidence="1">
    <location>
        <begin position="1"/>
        <end position="49"/>
    </location>
</feature>
<feature type="compositionally biased region" description="Basic and acidic residues" evidence="1">
    <location>
        <begin position="331"/>
        <end position="340"/>
    </location>
</feature>
<feature type="region of interest" description="Disordered" evidence="1">
    <location>
        <begin position="153"/>
        <end position="236"/>
    </location>
</feature>
<feature type="region of interest" description="Disordered" evidence="1">
    <location>
        <begin position="69"/>
        <end position="127"/>
    </location>
</feature>
<feature type="compositionally biased region" description="Basic and acidic residues" evidence="1">
    <location>
        <begin position="1"/>
        <end position="31"/>
    </location>
</feature>
<evidence type="ECO:0000313" key="2">
    <source>
        <dbReference type="EMBL" id="KAG0016537.1"/>
    </source>
</evidence>
<dbReference type="Proteomes" id="UP000703661">
    <property type="component" value="Unassembled WGS sequence"/>
</dbReference>
<feature type="compositionally biased region" description="Polar residues" evidence="1">
    <location>
        <begin position="87"/>
        <end position="115"/>
    </location>
</feature>
<accession>A0A9P6MX97</accession>
<feature type="compositionally biased region" description="Low complexity" evidence="1">
    <location>
        <begin position="153"/>
        <end position="167"/>
    </location>
</feature>
<feature type="region of interest" description="Disordered" evidence="1">
    <location>
        <begin position="331"/>
        <end position="364"/>
    </location>
</feature>